<dbReference type="PANTHER" id="PTHR36571:SF1">
    <property type="entry name" value="PROTEIN YGIW"/>
    <property type="match status" value="1"/>
</dbReference>
<sequence length="128" mass="13526">MKVQTLQKIAITSAAAVVLSACAANATTAAPAPASGAKAVSGVNGSSTVAQAKTLRDDAKVSLTGKLVRFVGNEKFELQDRTGTIIVEIDDDYYHNPQELVGKTVTVHGEVDRDSRKLEIDANHVQLH</sequence>
<feature type="signal peptide" evidence="2">
    <location>
        <begin position="1"/>
        <end position="23"/>
    </location>
</feature>
<proteinExistence type="predicted"/>
<dbReference type="SUPFAM" id="SSF101756">
    <property type="entry name" value="Hypothetical protein YgiW"/>
    <property type="match status" value="1"/>
</dbReference>
<evidence type="ECO:0000313" key="4">
    <source>
        <dbReference type="Proteomes" id="UP000190683"/>
    </source>
</evidence>
<dbReference type="EMBL" id="MUYV01000011">
    <property type="protein sequence ID" value="OOS24042.1"/>
    <property type="molecule type" value="Genomic_DNA"/>
</dbReference>
<keyword evidence="4" id="KW-1185">Reference proteome</keyword>
<gene>
    <name evidence="3" type="ORF">B0681_08800</name>
</gene>
<evidence type="ECO:0000256" key="1">
    <source>
        <dbReference type="ARBA" id="ARBA00022729"/>
    </source>
</evidence>
<dbReference type="STRING" id="573983.B0681_08800"/>
<dbReference type="Proteomes" id="UP000190683">
    <property type="component" value="Unassembled WGS sequence"/>
</dbReference>
<protein>
    <submittedName>
        <fullName evidence="3">Uncharacterized protein</fullName>
    </submittedName>
</protein>
<dbReference type="Pfam" id="PF04076">
    <property type="entry name" value="BOF"/>
    <property type="match status" value="1"/>
</dbReference>
<name>A0A1T0CNX4_9GAMM</name>
<keyword evidence="1 2" id="KW-0732">Signal</keyword>
<dbReference type="Gene3D" id="2.40.50.200">
    <property type="entry name" value="Bacterial OB-fold"/>
    <property type="match status" value="1"/>
</dbReference>
<dbReference type="AlphaFoldDB" id="A0A1T0CNX4"/>
<organism evidence="3 4">
    <name type="scientific">Moraxella porci DSM 25326</name>
    <dbReference type="NCBI Taxonomy" id="573983"/>
    <lineage>
        <taxon>Bacteria</taxon>
        <taxon>Pseudomonadati</taxon>
        <taxon>Pseudomonadota</taxon>
        <taxon>Gammaproteobacteria</taxon>
        <taxon>Moraxellales</taxon>
        <taxon>Moraxellaceae</taxon>
        <taxon>Moraxella</taxon>
    </lineage>
</organism>
<evidence type="ECO:0000313" key="3">
    <source>
        <dbReference type="EMBL" id="OOS24042.1"/>
    </source>
</evidence>
<dbReference type="InterPro" id="IPR005220">
    <property type="entry name" value="CarO-like"/>
</dbReference>
<comment type="caution">
    <text evidence="3">The sequence shown here is derived from an EMBL/GenBank/DDBJ whole genome shotgun (WGS) entry which is preliminary data.</text>
</comment>
<evidence type="ECO:0000256" key="2">
    <source>
        <dbReference type="SAM" id="SignalP"/>
    </source>
</evidence>
<dbReference type="PANTHER" id="PTHR36571">
    <property type="entry name" value="PROTEIN YGIW"/>
    <property type="match status" value="1"/>
</dbReference>
<dbReference type="NCBIfam" id="NF033674">
    <property type="entry name" value="stress_OB_fold"/>
    <property type="match status" value="1"/>
</dbReference>
<feature type="chain" id="PRO_5012594318" evidence="2">
    <location>
        <begin position="24"/>
        <end position="128"/>
    </location>
</feature>
<dbReference type="PROSITE" id="PS51257">
    <property type="entry name" value="PROKAR_LIPOPROTEIN"/>
    <property type="match status" value="1"/>
</dbReference>
<reference evidence="3 4" key="1">
    <citation type="submission" date="2017-02" db="EMBL/GenBank/DDBJ databases">
        <title>Draft genome sequence of Moraxella porci CCUG 54912T type strain.</title>
        <authorList>
            <person name="Salva-Serra F."/>
            <person name="Engstrom-Jakobsson H."/>
            <person name="Thorell K."/>
            <person name="Jaen-Luchoro D."/>
            <person name="Gonzales-Siles L."/>
            <person name="Karlsson R."/>
            <person name="Yazdan S."/>
            <person name="Boulund F."/>
            <person name="Johnning A."/>
            <person name="Engstrand L."/>
            <person name="Kristiansson E."/>
            <person name="Moore E."/>
        </authorList>
    </citation>
    <scope>NUCLEOTIDE SEQUENCE [LARGE SCALE GENOMIC DNA]</scope>
    <source>
        <strain evidence="3 4">CCUG 54912</strain>
    </source>
</reference>
<dbReference type="RefSeq" id="WP_078318356.1">
    <property type="nucleotide sequence ID" value="NZ_MUYV01000011.1"/>
</dbReference>
<accession>A0A1T0CNX4</accession>
<dbReference type="InterPro" id="IPR036700">
    <property type="entry name" value="BOBF_sf"/>
</dbReference>